<sequence>MDQHTTSQTVTEWPRWLNLKDGAKYAGCSVNTFRRHLVATGRVTAHLTDFGNRYDRDEISQAIENWY</sequence>
<dbReference type="Proteomes" id="UP000253891">
    <property type="component" value="Unassembled WGS sequence"/>
</dbReference>
<dbReference type="EMBL" id="DF967986">
    <property type="protein sequence ID" value="GAO99213.1"/>
    <property type="molecule type" value="Genomic_DNA"/>
</dbReference>
<evidence type="ECO:0000313" key="1">
    <source>
        <dbReference type="EMBL" id="GAO99213.1"/>
    </source>
</evidence>
<dbReference type="AlphaFoldDB" id="A0A0K8MG84"/>
<keyword evidence="2" id="KW-1185">Reference proteome</keyword>
<accession>A0A0K8MG84</accession>
<organism evidence="1 2">
    <name type="scientific">Fructobacillus ficulneus</name>
    <dbReference type="NCBI Taxonomy" id="157463"/>
    <lineage>
        <taxon>Bacteria</taxon>
        <taxon>Bacillati</taxon>
        <taxon>Bacillota</taxon>
        <taxon>Bacilli</taxon>
        <taxon>Lactobacillales</taxon>
        <taxon>Lactobacillaceae</taxon>
        <taxon>Fructobacillus</taxon>
    </lineage>
</organism>
<dbReference type="STRING" id="157463.GCA_001047075_00136"/>
<protein>
    <recommendedName>
        <fullName evidence="3">Excisionase</fullName>
    </recommendedName>
</protein>
<evidence type="ECO:0000313" key="2">
    <source>
        <dbReference type="Proteomes" id="UP000253891"/>
    </source>
</evidence>
<evidence type="ECO:0008006" key="3">
    <source>
        <dbReference type="Google" id="ProtNLM"/>
    </source>
</evidence>
<reference evidence="1 2" key="1">
    <citation type="journal article" date="2015" name="BMC Genomics">
        <title>Comparative genomics of Fructobacillus spp. and Leuconostoc spp. reveals niche-specific evolution of Fructobacillus spp.</title>
        <authorList>
            <person name="Endo A."/>
            <person name="Tanizawa Y."/>
            <person name="Tanaka N."/>
            <person name="Maeno S."/>
            <person name="Kumar H."/>
            <person name="Shiwa Y."/>
            <person name="Okada S."/>
            <person name="Yoshikawa H."/>
            <person name="Dicks L."/>
            <person name="Nakagawa J."/>
            <person name="Arita M."/>
        </authorList>
    </citation>
    <scope>NUCLEOTIDE SEQUENCE [LARGE SCALE GENOMIC DNA]</scope>
    <source>
        <strain evidence="1 2">JCM 12225</strain>
    </source>
</reference>
<name>A0A0K8MG84_9LACO</name>
<proteinExistence type="predicted"/>
<gene>
    <name evidence="1" type="ORF">FFIC_090370</name>
</gene>